<comment type="caution">
    <text evidence="2">The sequence shown here is derived from an EMBL/GenBank/DDBJ whole genome shotgun (WGS) entry which is preliminary data.</text>
</comment>
<reference evidence="2" key="1">
    <citation type="submission" date="2023-06" db="EMBL/GenBank/DDBJ databases">
        <title>Genomic analysis of the entomopathogenic nematode Steinernema hermaphroditum.</title>
        <authorList>
            <person name="Schwarz E.M."/>
            <person name="Heppert J.K."/>
            <person name="Baniya A."/>
            <person name="Schwartz H.T."/>
            <person name="Tan C.-H."/>
            <person name="Antoshechkin I."/>
            <person name="Sternberg P.W."/>
            <person name="Goodrich-Blair H."/>
            <person name="Dillman A.R."/>
        </authorList>
    </citation>
    <scope>NUCLEOTIDE SEQUENCE</scope>
    <source>
        <strain evidence="2">PS9179</strain>
        <tissue evidence="2">Whole animal</tissue>
    </source>
</reference>
<proteinExistence type="predicted"/>
<dbReference type="AlphaFoldDB" id="A0AA39GWD0"/>
<dbReference type="Proteomes" id="UP001175271">
    <property type="component" value="Unassembled WGS sequence"/>
</dbReference>
<evidence type="ECO:0000313" key="3">
    <source>
        <dbReference type="Proteomes" id="UP001175271"/>
    </source>
</evidence>
<name>A0AA39GWD0_9BILA</name>
<evidence type="ECO:0000313" key="2">
    <source>
        <dbReference type="EMBL" id="KAK0394778.1"/>
    </source>
</evidence>
<feature type="compositionally biased region" description="Basic residues" evidence="1">
    <location>
        <begin position="36"/>
        <end position="46"/>
    </location>
</feature>
<sequence>MNCRRIVMSITTPKRCNKAPISEAEYFGMKAEKAMKKPLKPVRGRKSTPGPNMKSVSQNSKVIKKDKKKDLADQPPEDPQPKAPAKSSGSGAKKRAPKKK</sequence>
<evidence type="ECO:0000256" key="1">
    <source>
        <dbReference type="SAM" id="MobiDB-lite"/>
    </source>
</evidence>
<keyword evidence="3" id="KW-1185">Reference proteome</keyword>
<feature type="region of interest" description="Disordered" evidence="1">
    <location>
        <begin position="32"/>
        <end position="100"/>
    </location>
</feature>
<organism evidence="2 3">
    <name type="scientific">Steinernema hermaphroditum</name>
    <dbReference type="NCBI Taxonomy" id="289476"/>
    <lineage>
        <taxon>Eukaryota</taxon>
        <taxon>Metazoa</taxon>
        <taxon>Ecdysozoa</taxon>
        <taxon>Nematoda</taxon>
        <taxon>Chromadorea</taxon>
        <taxon>Rhabditida</taxon>
        <taxon>Tylenchina</taxon>
        <taxon>Panagrolaimomorpha</taxon>
        <taxon>Strongyloidoidea</taxon>
        <taxon>Steinernematidae</taxon>
        <taxon>Steinernema</taxon>
    </lineage>
</organism>
<protein>
    <submittedName>
        <fullName evidence="2">Uncharacterized protein</fullName>
    </submittedName>
</protein>
<dbReference type="EMBL" id="JAUCMV010000005">
    <property type="protein sequence ID" value="KAK0394778.1"/>
    <property type="molecule type" value="Genomic_DNA"/>
</dbReference>
<gene>
    <name evidence="2" type="ORF">QR680_000929</name>
</gene>
<accession>A0AA39GWD0</accession>